<feature type="transmembrane region" description="Helical" evidence="6">
    <location>
        <begin position="334"/>
        <end position="360"/>
    </location>
</feature>
<name>A0AAV3SSV9_9EURY</name>
<dbReference type="PANTHER" id="PTHR30489:SF0">
    <property type="entry name" value="LIPOPROTEIN-RELEASING SYSTEM TRANSMEMBRANE PROTEIN LOLE"/>
    <property type="match status" value="1"/>
</dbReference>
<evidence type="ECO:0000256" key="5">
    <source>
        <dbReference type="ARBA" id="ARBA00023136"/>
    </source>
</evidence>
<dbReference type="InterPro" id="IPR025857">
    <property type="entry name" value="MacB_PCD"/>
</dbReference>
<keyword evidence="3 6" id="KW-0812">Transmembrane</keyword>
<keyword evidence="5 6" id="KW-0472">Membrane</keyword>
<dbReference type="InterPro" id="IPR051447">
    <property type="entry name" value="Lipoprotein-release_system"/>
</dbReference>
<dbReference type="EMBL" id="BAAADQ010000012">
    <property type="protein sequence ID" value="GAA0546102.1"/>
    <property type="molecule type" value="Genomic_DNA"/>
</dbReference>
<keyword evidence="12" id="KW-1185">Reference proteome</keyword>
<dbReference type="PANTHER" id="PTHR30489">
    <property type="entry name" value="LIPOPROTEIN-RELEASING SYSTEM TRANSMEMBRANE PROTEIN LOLE"/>
    <property type="match status" value="1"/>
</dbReference>
<sequence length="407" mass="41879">MFDRFRAVIGLAAVRVRRDRARTVLAVCAVSLAVVAVTMLGSLGVGVVETGQQKFESADRDLWVSGGPLRIAPGTVGGFQGGIVDAHATSRRLASSPGIETASPLLFQTIYVGASPNSLRTVVGVGATSSAGFQVRGGDGFGRDNGFYNDGGYNGTASQKIVLGDGIRSTLGVAVGETVYVGGTTSDARQTRYTVVGTSPTFSRFLGADTAALPLAELQAMTGNAHTDRASMLTIDVADDTDAADIKRTVQAEYPEYTVRTNAEQLESIIGNRILVVAAGVVLTVVAVVAGVALSANLLSLLVAQEQTTIAALRAVGLSREVVAGVIATQGVYYGIFGAVGGIAITVPFATLLNSIAASLFGFNTLVRISPWILAVGSLTALFAGVLTAILAGWRTAGTEPLAVLDR</sequence>
<dbReference type="Proteomes" id="UP001567571">
    <property type="component" value="Unassembled WGS sequence"/>
</dbReference>
<evidence type="ECO:0000256" key="2">
    <source>
        <dbReference type="ARBA" id="ARBA00022475"/>
    </source>
</evidence>
<dbReference type="Pfam" id="PF12704">
    <property type="entry name" value="MacB_PCD"/>
    <property type="match status" value="1"/>
</dbReference>
<feature type="transmembrane region" description="Helical" evidence="6">
    <location>
        <begin position="372"/>
        <end position="394"/>
    </location>
</feature>
<dbReference type="GO" id="GO:0044874">
    <property type="term" value="P:lipoprotein localization to outer membrane"/>
    <property type="evidence" value="ECO:0007669"/>
    <property type="project" value="TreeGrafter"/>
</dbReference>
<feature type="transmembrane region" description="Helical" evidence="6">
    <location>
        <begin position="24"/>
        <end position="48"/>
    </location>
</feature>
<dbReference type="Proteomes" id="UP001501425">
    <property type="component" value="Unassembled WGS sequence"/>
</dbReference>
<gene>
    <name evidence="10" type="ORF">ABNG02_16385</name>
    <name evidence="9" type="ORF">GCM10008994_21270</name>
</gene>
<dbReference type="Pfam" id="PF02687">
    <property type="entry name" value="FtsX"/>
    <property type="match status" value="1"/>
</dbReference>
<evidence type="ECO:0000313" key="11">
    <source>
        <dbReference type="Proteomes" id="UP001501425"/>
    </source>
</evidence>
<dbReference type="EMBL" id="JBEDNW010000011">
    <property type="protein sequence ID" value="MEZ3168891.1"/>
    <property type="molecule type" value="Genomic_DNA"/>
</dbReference>
<reference evidence="10 12" key="3">
    <citation type="submission" date="2024-06" db="EMBL/GenBank/DDBJ databases">
        <title>Halorubrum miltondacostae sp. nov., a potential PHA producer isolated from an inland solar saltern in Rio Maior, Portugal.</title>
        <authorList>
            <person name="Albuquerque L."/>
            <person name="Viver T."/>
            <person name="Barroso C."/>
            <person name="Claudino R."/>
            <person name="Galvan M."/>
            <person name="Simoes G."/>
            <person name="Lobo Da Cunha A."/>
            <person name="Egas C."/>
        </authorList>
    </citation>
    <scope>NUCLEOTIDE SEQUENCE [LARGE SCALE GENOMIC DNA]</scope>
    <source>
        <strain evidence="10 12">DSM 18646</strain>
    </source>
</reference>
<feature type="transmembrane region" description="Helical" evidence="6">
    <location>
        <begin position="311"/>
        <end position="328"/>
    </location>
</feature>
<evidence type="ECO:0000256" key="4">
    <source>
        <dbReference type="ARBA" id="ARBA00022989"/>
    </source>
</evidence>
<feature type="transmembrane region" description="Helical" evidence="6">
    <location>
        <begin position="274"/>
        <end position="299"/>
    </location>
</feature>
<comment type="caution">
    <text evidence="9">The sequence shown here is derived from an EMBL/GenBank/DDBJ whole genome shotgun (WGS) entry which is preliminary data.</text>
</comment>
<evidence type="ECO:0000256" key="1">
    <source>
        <dbReference type="ARBA" id="ARBA00004651"/>
    </source>
</evidence>
<accession>A0AAV3SSV9</accession>
<dbReference type="AlphaFoldDB" id="A0AAV3SSV9"/>
<evidence type="ECO:0000259" key="7">
    <source>
        <dbReference type="Pfam" id="PF02687"/>
    </source>
</evidence>
<evidence type="ECO:0000259" key="8">
    <source>
        <dbReference type="Pfam" id="PF12704"/>
    </source>
</evidence>
<proteinExistence type="predicted"/>
<evidence type="ECO:0000313" key="12">
    <source>
        <dbReference type="Proteomes" id="UP001567571"/>
    </source>
</evidence>
<comment type="subcellular location">
    <subcellularLocation>
        <location evidence="1">Cell membrane</location>
        <topology evidence="1">Multi-pass membrane protein</topology>
    </subcellularLocation>
</comment>
<dbReference type="InterPro" id="IPR003838">
    <property type="entry name" value="ABC3_permease_C"/>
</dbReference>
<dbReference type="GO" id="GO:0098797">
    <property type="term" value="C:plasma membrane protein complex"/>
    <property type="evidence" value="ECO:0007669"/>
    <property type="project" value="TreeGrafter"/>
</dbReference>
<keyword evidence="4 6" id="KW-1133">Transmembrane helix</keyword>
<dbReference type="RefSeq" id="WP_343778928.1">
    <property type="nucleotide sequence ID" value="NZ_BAAADQ010000012.1"/>
</dbReference>
<organism evidence="9 11">
    <name type="scientific">Halorubrum ejinorense</name>
    <dbReference type="NCBI Taxonomy" id="425309"/>
    <lineage>
        <taxon>Archaea</taxon>
        <taxon>Methanobacteriati</taxon>
        <taxon>Methanobacteriota</taxon>
        <taxon>Stenosarchaea group</taxon>
        <taxon>Halobacteria</taxon>
        <taxon>Halobacteriales</taxon>
        <taxon>Haloferacaceae</taxon>
        <taxon>Halorubrum</taxon>
    </lineage>
</organism>
<evidence type="ECO:0000313" key="10">
    <source>
        <dbReference type="EMBL" id="MEZ3168891.1"/>
    </source>
</evidence>
<reference evidence="9" key="1">
    <citation type="journal article" date="2014" name="Int. J. Syst. Evol. Microbiol.">
        <title>Complete genome sequence of Corynebacterium casei LMG S-19264T (=DSM 44701T), isolated from a smear-ripened cheese.</title>
        <authorList>
            <consortium name="US DOE Joint Genome Institute (JGI-PGF)"/>
            <person name="Walter F."/>
            <person name="Albersmeier A."/>
            <person name="Kalinowski J."/>
            <person name="Ruckert C."/>
        </authorList>
    </citation>
    <scope>NUCLEOTIDE SEQUENCE</scope>
    <source>
        <strain evidence="9">JCM 14265</strain>
    </source>
</reference>
<protein>
    <submittedName>
        <fullName evidence="10">ABC transporter permease</fullName>
    </submittedName>
</protein>
<evidence type="ECO:0000256" key="6">
    <source>
        <dbReference type="SAM" id="Phobius"/>
    </source>
</evidence>
<evidence type="ECO:0000256" key="3">
    <source>
        <dbReference type="ARBA" id="ARBA00022692"/>
    </source>
</evidence>
<feature type="domain" description="MacB-like periplasmic core" evidence="8">
    <location>
        <begin position="23"/>
        <end position="251"/>
    </location>
</feature>
<feature type="domain" description="ABC3 transporter permease C-terminal" evidence="7">
    <location>
        <begin position="282"/>
        <end position="401"/>
    </location>
</feature>
<keyword evidence="2" id="KW-1003">Cell membrane</keyword>
<reference evidence="9" key="2">
    <citation type="submission" date="2023-12" db="EMBL/GenBank/DDBJ databases">
        <authorList>
            <person name="Sun Q."/>
            <person name="Inoue M."/>
        </authorList>
    </citation>
    <scope>NUCLEOTIDE SEQUENCE</scope>
    <source>
        <strain evidence="9">JCM 14265</strain>
    </source>
</reference>
<evidence type="ECO:0000313" key="9">
    <source>
        <dbReference type="EMBL" id="GAA0546102.1"/>
    </source>
</evidence>